<dbReference type="EMBL" id="SRYA01000001">
    <property type="protein sequence ID" value="TGY98330.1"/>
    <property type="molecule type" value="Genomic_DNA"/>
</dbReference>
<reference evidence="1" key="1">
    <citation type="submission" date="2019-04" db="EMBL/GenBank/DDBJ databases">
        <title>Microbes associate with the intestines of laboratory mice.</title>
        <authorList>
            <person name="Navarre W."/>
            <person name="Wong E."/>
            <person name="Huang K."/>
            <person name="Tropini C."/>
            <person name="Ng K."/>
            <person name="Yu B."/>
        </authorList>
    </citation>
    <scope>NUCLEOTIDE SEQUENCE</scope>
    <source>
        <strain evidence="1">NM01_1-7b</strain>
    </source>
</reference>
<keyword evidence="2" id="KW-1185">Reference proteome</keyword>
<sequence>MIPADIKLKTRQFSAVETALHSLFGVNAGISGRKFLTRGKGTAAYKLTLESGKEVFLKTAPPERASIFLEEAAGLEAIAETETVSTPRLFCTGCGNEYSFLMTEFMKGKTQAADYWEVFAHRLAAMHQTDTKGLVPGGRYGFSHDNHIGATAQINTPYASWIDFFRECRLKPQFQLAMNYFKKEEQEQIPKLLNRLGDILTEPEFPSLLHGDLWCGNVITGNDGQAWMIDPAAYVGHAEADIAMTELFGGFPRKFYDAYRKVMPMQPGYSKRRGLYNLYHLLNHLNLFGSSYLAEVKYLMGEYIR</sequence>
<evidence type="ECO:0000313" key="1">
    <source>
        <dbReference type="EMBL" id="TGY98330.1"/>
    </source>
</evidence>
<comment type="caution">
    <text evidence="1">The sequence shown here is derived from an EMBL/GenBank/DDBJ whole genome shotgun (WGS) entry which is preliminary data.</text>
</comment>
<gene>
    <name evidence="1" type="ORF">E5329_00680</name>
</gene>
<keyword evidence="1" id="KW-0808">Transferase</keyword>
<organism evidence="1 2">
    <name type="scientific">Petralouisia muris</name>
    <dbReference type="NCBI Taxonomy" id="3032872"/>
    <lineage>
        <taxon>Bacteria</taxon>
        <taxon>Bacillati</taxon>
        <taxon>Bacillota</taxon>
        <taxon>Clostridia</taxon>
        <taxon>Lachnospirales</taxon>
        <taxon>Lachnospiraceae</taxon>
        <taxon>Petralouisia</taxon>
    </lineage>
</organism>
<keyword evidence="1" id="KW-0418">Kinase</keyword>
<name>A0AC61S1N1_9FIRM</name>
<protein>
    <submittedName>
        <fullName evidence="1">Fructosamine kinase</fullName>
    </submittedName>
</protein>
<proteinExistence type="predicted"/>
<accession>A0AC61S1N1</accession>
<evidence type="ECO:0000313" key="2">
    <source>
        <dbReference type="Proteomes" id="UP000304953"/>
    </source>
</evidence>
<dbReference type="Proteomes" id="UP000304953">
    <property type="component" value="Unassembled WGS sequence"/>
</dbReference>